<protein>
    <submittedName>
        <fullName evidence="1">Uncharacterized protein</fullName>
    </submittedName>
</protein>
<sequence length="122" mass="13972">RHRPRTGEDDDSAEMVAAYGKVKPLEQIVVRIGVENYRPKFKENSEDYLLQPIEGDLVQAVEAETERKIDQGQEKALMNNRWMKGRSKDDVDKFKQDFAGWKESGLEAKQDGAQADQVMEDT</sequence>
<proteinExistence type="predicted"/>
<keyword evidence="2" id="KW-1185">Reference proteome</keyword>
<accession>A0ACC3DE77</accession>
<dbReference type="Proteomes" id="UP001186974">
    <property type="component" value="Unassembled WGS sequence"/>
</dbReference>
<dbReference type="EMBL" id="JAWDJW010006077">
    <property type="protein sequence ID" value="KAK3065991.1"/>
    <property type="molecule type" value="Genomic_DNA"/>
</dbReference>
<organism evidence="1 2">
    <name type="scientific">Coniosporium uncinatum</name>
    <dbReference type="NCBI Taxonomy" id="93489"/>
    <lineage>
        <taxon>Eukaryota</taxon>
        <taxon>Fungi</taxon>
        <taxon>Dikarya</taxon>
        <taxon>Ascomycota</taxon>
        <taxon>Pezizomycotina</taxon>
        <taxon>Dothideomycetes</taxon>
        <taxon>Dothideomycetes incertae sedis</taxon>
        <taxon>Coniosporium</taxon>
    </lineage>
</organism>
<name>A0ACC3DE77_9PEZI</name>
<feature type="non-terminal residue" evidence="1">
    <location>
        <position position="1"/>
    </location>
</feature>
<gene>
    <name evidence="1" type="ORF">LTS18_002151</name>
</gene>
<evidence type="ECO:0000313" key="2">
    <source>
        <dbReference type="Proteomes" id="UP001186974"/>
    </source>
</evidence>
<evidence type="ECO:0000313" key="1">
    <source>
        <dbReference type="EMBL" id="KAK3065991.1"/>
    </source>
</evidence>
<comment type="caution">
    <text evidence="1">The sequence shown here is derived from an EMBL/GenBank/DDBJ whole genome shotgun (WGS) entry which is preliminary data.</text>
</comment>
<reference evidence="1" key="1">
    <citation type="submission" date="2024-09" db="EMBL/GenBank/DDBJ databases">
        <title>Black Yeasts Isolated from many extreme environments.</title>
        <authorList>
            <person name="Coleine C."/>
            <person name="Stajich J.E."/>
            <person name="Selbmann L."/>
        </authorList>
    </citation>
    <scope>NUCLEOTIDE SEQUENCE</scope>
    <source>
        <strain evidence="1">CCFEE 5737</strain>
    </source>
</reference>